<evidence type="ECO:0000313" key="2">
    <source>
        <dbReference type="EMBL" id="KAJ7776428.1"/>
    </source>
</evidence>
<name>A0AAD7NVB9_9AGAR</name>
<dbReference type="Proteomes" id="UP001215598">
    <property type="component" value="Unassembled WGS sequence"/>
</dbReference>
<organism evidence="2 3">
    <name type="scientific">Mycena metata</name>
    <dbReference type="NCBI Taxonomy" id="1033252"/>
    <lineage>
        <taxon>Eukaryota</taxon>
        <taxon>Fungi</taxon>
        <taxon>Dikarya</taxon>
        <taxon>Basidiomycota</taxon>
        <taxon>Agaricomycotina</taxon>
        <taxon>Agaricomycetes</taxon>
        <taxon>Agaricomycetidae</taxon>
        <taxon>Agaricales</taxon>
        <taxon>Marasmiineae</taxon>
        <taxon>Mycenaceae</taxon>
        <taxon>Mycena</taxon>
    </lineage>
</organism>
<evidence type="ECO:0000256" key="1">
    <source>
        <dbReference type="SAM" id="MobiDB-lite"/>
    </source>
</evidence>
<dbReference type="AlphaFoldDB" id="A0AAD7NVB9"/>
<gene>
    <name evidence="2" type="ORF">B0H16DRAFT_1712800</name>
</gene>
<feature type="region of interest" description="Disordered" evidence="1">
    <location>
        <begin position="1"/>
        <end position="189"/>
    </location>
</feature>
<feature type="compositionally biased region" description="Gly residues" evidence="1">
    <location>
        <begin position="130"/>
        <end position="142"/>
    </location>
</feature>
<keyword evidence="3" id="KW-1185">Reference proteome</keyword>
<reference evidence="2" key="1">
    <citation type="submission" date="2023-03" db="EMBL/GenBank/DDBJ databases">
        <title>Massive genome expansion in bonnet fungi (Mycena s.s.) driven by repeated elements and novel gene families across ecological guilds.</title>
        <authorList>
            <consortium name="Lawrence Berkeley National Laboratory"/>
            <person name="Harder C.B."/>
            <person name="Miyauchi S."/>
            <person name="Viragh M."/>
            <person name="Kuo A."/>
            <person name="Thoen E."/>
            <person name="Andreopoulos B."/>
            <person name="Lu D."/>
            <person name="Skrede I."/>
            <person name="Drula E."/>
            <person name="Henrissat B."/>
            <person name="Morin E."/>
            <person name="Kohler A."/>
            <person name="Barry K."/>
            <person name="LaButti K."/>
            <person name="Morin E."/>
            <person name="Salamov A."/>
            <person name="Lipzen A."/>
            <person name="Mereny Z."/>
            <person name="Hegedus B."/>
            <person name="Baldrian P."/>
            <person name="Stursova M."/>
            <person name="Weitz H."/>
            <person name="Taylor A."/>
            <person name="Grigoriev I.V."/>
            <person name="Nagy L.G."/>
            <person name="Martin F."/>
            <person name="Kauserud H."/>
        </authorList>
    </citation>
    <scope>NUCLEOTIDE SEQUENCE</scope>
    <source>
        <strain evidence="2">CBHHK182m</strain>
    </source>
</reference>
<proteinExistence type="predicted"/>
<sequence>MSDPPDPSDTSTTSHLNTSIPRGRLDNDNLTDTSASEASVEAASSAAVANITLRRGLRARPVAPIPDDAQILHPAKPPQQPTPRNSPSPHRPSPQVSTRQVNPPAPSENEGMLYPPEVTSSPGSPRVKTRGGGGGGTRGGAHGVPEGQLGLPPLAGRRVDPNSSVAPDAPVPPPGKAKSTKGGARKVSAKREKFEALREEADVADSLSELATILGETIQTMDAHRATPTKECMSLLKLIQERLANHHELQATDDTQQSFTALLTRAVLTPVKELSTLVEAQQRAIQNLSKNWNR</sequence>
<feature type="compositionally biased region" description="Low complexity" evidence="1">
    <location>
        <begin position="34"/>
        <end position="49"/>
    </location>
</feature>
<feature type="compositionally biased region" description="Pro residues" evidence="1">
    <location>
        <begin position="75"/>
        <end position="92"/>
    </location>
</feature>
<protein>
    <submittedName>
        <fullName evidence="2">Uncharacterized protein</fullName>
    </submittedName>
</protein>
<evidence type="ECO:0000313" key="3">
    <source>
        <dbReference type="Proteomes" id="UP001215598"/>
    </source>
</evidence>
<dbReference type="EMBL" id="JARKIB010000009">
    <property type="protein sequence ID" value="KAJ7776428.1"/>
    <property type="molecule type" value="Genomic_DNA"/>
</dbReference>
<comment type="caution">
    <text evidence="2">The sequence shown here is derived from an EMBL/GenBank/DDBJ whole genome shotgun (WGS) entry which is preliminary data.</text>
</comment>
<accession>A0AAD7NVB9</accession>